<evidence type="ECO:0000313" key="2">
    <source>
        <dbReference type="EMBL" id="AIE13793.1"/>
    </source>
</evidence>
<dbReference type="RefSeq" id="YP_009046854.1">
    <property type="nucleotide sequence ID" value="NC_021529.2"/>
</dbReference>
<sequence>MFAILMKSNQEVAIIDIGDVTMPALYMKEDDALRTLYKNDLYEKCFVARVRPEIYIDGGNNDSGNSEQTSSNNEKN</sequence>
<feature type="region of interest" description="Disordered" evidence="1">
    <location>
        <begin position="55"/>
        <end position="76"/>
    </location>
</feature>
<reference evidence="2 3" key="1">
    <citation type="journal article" date="2014" name="Genome Biol. Evol.">
        <title>Composite Conserved Promoter-Terminator Motifs (PeSLs) that Mediate Modular Shuffling in the Diverse T4-Like Myoviruses.</title>
        <authorList>
            <person name="Comeau A.M."/>
            <person name="Arbiol C."/>
            <person name="Krisch H.M."/>
        </authorList>
    </citation>
    <scope>NUCLEOTIDE SEQUENCE [LARGE SCALE GENOMIC DNA]</scope>
</reference>
<accession>A0A068J607</accession>
<dbReference type="KEGG" id="vg:26066892"/>
<proteinExistence type="predicted"/>
<evidence type="ECO:0000313" key="3">
    <source>
        <dbReference type="Proteomes" id="UP000201461"/>
    </source>
</evidence>
<protein>
    <submittedName>
        <fullName evidence="2">Uncharacterized protein</fullName>
    </submittedName>
</protein>
<feature type="compositionally biased region" description="Polar residues" evidence="1">
    <location>
        <begin position="60"/>
        <end position="76"/>
    </location>
</feature>
<dbReference type="Proteomes" id="UP000201461">
    <property type="component" value="Segment"/>
</dbReference>
<organism evidence="2 3">
    <name type="scientific">Vibrio phage nt-1</name>
    <dbReference type="NCBI Taxonomy" id="115992"/>
    <lineage>
        <taxon>Viruses</taxon>
        <taxon>Duplodnaviria</taxon>
        <taxon>Heunggongvirae</taxon>
        <taxon>Uroviricota</taxon>
        <taxon>Caudoviricetes</taxon>
        <taxon>Pantevenvirales</taxon>
        <taxon>Straboviridae</taxon>
        <taxon>Mylasvirus</taxon>
        <taxon>Mylasvirus persius</taxon>
    </lineage>
</organism>
<dbReference type="OrthoDB" id="36882at10239"/>
<keyword evidence="3" id="KW-1185">Reference proteome</keyword>
<dbReference type="EMBL" id="HQ317393">
    <property type="protein sequence ID" value="AIE13793.1"/>
    <property type="molecule type" value="Genomic_DNA"/>
</dbReference>
<dbReference type="GeneID" id="26066892"/>
<evidence type="ECO:0000256" key="1">
    <source>
        <dbReference type="SAM" id="MobiDB-lite"/>
    </source>
</evidence>
<name>A0A068J607_9CAUD</name>